<dbReference type="AlphaFoldDB" id="A0A098LDZ9"/>
<dbReference type="InterPro" id="IPR036188">
    <property type="entry name" value="FAD/NAD-bd_sf"/>
</dbReference>
<dbReference type="PROSITE" id="PS51257">
    <property type="entry name" value="PROKAR_LIPOPROTEIN"/>
    <property type="match status" value="1"/>
</dbReference>
<dbReference type="OrthoDB" id="127573at2"/>
<organism evidence="3 4">
    <name type="scientific">Sporocytophaga myxococcoides</name>
    <dbReference type="NCBI Taxonomy" id="153721"/>
    <lineage>
        <taxon>Bacteria</taxon>
        <taxon>Pseudomonadati</taxon>
        <taxon>Bacteroidota</taxon>
        <taxon>Cytophagia</taxon>
        <taxon>Cytophagales</taxon>
        <taxon>Cytophagaceae</taxon>
        <taxon>Sporocytophaga</taxon>
    </lineage>
</organism>
<dbReference type="PANTHER" id="PTHR42923">
    <property type="entry name" value="PROTOPORPHYRINOGEN OXIDASE"/>
    <property type="match status" value="1"/>
</dbReference>
<dbReference type="Proteomes" id="UP000030185">
    <property type="component" value="Unassembled WGS sequence"/>
</dbReference>
<evidence type="ECO:0000256" key="1">
    <source>
        <dbReference type="ARBA" id="ARBA00001974"/>
    </source>
</evidence>
<dbReference type="PRINTS" id="PR00757">
    <property type="entry name" value="AMINEOXDASEF"/>
</dbReference>
<dbReference type="InterPro" id="IPR050464">
    <property type="entry name" value="Zeta_carotene_desat/Oxidored"/>
</dbReference>
<accession>A0A098LDZ9</accession>
<name>A0A098LDZ9_9BACT</name>
<proteinExistence type="predicted"/>
<comment type="cofactor">
    <cofactor evidence="1">
        <name>FAD</name>
        <dbReference type="ChEBI" id="CHEBI:57692"/>
    </cofactor>
</comment>
<dbReference type="PANTHER" id="PTHR42923:SF39">
    <property type="entry name" value="AMINO OXIDASE"/>
    <property type="match status" value="1"/>
</dbReference>
<sequence>MILFNRRSFLINSMKAIGATMVASSFSCSESSNDNIPASIVGASVATGHKLRFDKLPEPALTEEIDTIIVGGGIAGLSAARFLYKKNHRNFKVLELEKNIGGNSAYGVNHISAYPWGAHYLPIPNQENSEDLFDFLKEADIVTSFNSNGLPVYNEYYLCFDPEERLFINGYWQDGIIPNFGISDQERNEIKDFLLLMENLRRKKGIDGKYAFTIPVDFSSQDTEFTALDNISMAEYLKHKGFTSSHLNWYVDYCCRDDYGTNVNNTSAWAGIHYFAARKGDAVNASPGTVLTWPEGNGFLVKKLSEKFKNDIISNQLVYSVNVSGDKVHVDCIDSQNHKTLRYICKECIMATPQFITSRLLNRIYEKRPQTTFSYAPWMVANITLKEFKDRKGAPLSWDNVFYDSKSLGYVNANHQHENSYHDKRVITYYLPLTDSDPVNERKKLYETDAQYWKSHIINDLSQIHPQIDKSIENIEIWRWGHGMVRPIPGFIWSNERKSARHNIDHKIFFAHSDLSGISIFEEAFYQGTRAAKELLKKSKV</sequence>
<comment type="caution">
    <text evidence="3">The sequence shown here is derived from an EMBL/GenBank/DDBJ whole genome shotgun (WGS) entry which is preliminary data.</text>
</comment>
<keyword evidence="4" id="KW-1185">Reference proteome</keyword>
<evidence type="ECO:0000313" key="4">
    <source>
        <dbReference type="Proteomes" id="UP000030185"/>
    </source>
</evidence>
<dbReference type="Gene3D" id="3.50.50.60">
    <property type="entry name" value="FAD/NAD(P)-binding domain"/>
    <property type="match status" value="1"/>
</dbReference>
<dbReference type="RefSeq" id="WP_045460664.1">
    <property type="nucleotide sequence ID" value="NZ_BBLT01000002.1"/>
</dbReference>
<evidence type="ECO:0000256" key="2">
    <source>
        <dbReference type="PIRSR" id="PIRSR601613-1"/>
    </source>
</evidence>
<dbReference type="SUPFAM" id="SSF51905">
    <property type="entry name" value="FAD/NAD(P)-binding domain"/>
    <property type="match status" value="1"/>
</dbReference>
<dbReference type="GO" id="GO:0016491">
    <property type="term" value="F:oxidoreductase activity"/>
    <property type="evidence" value="ECO:0007669"/>
    <property type="project" value="InterPro"/>
</dbReference>
<reference evidence="3 4" key="1">
    <citation type="submission" date="2014-09" db="EMBL/GenBank/DDBJ databases">
        <title>Sporocytophaga myxococcoides PG-01 genome sequencing.</title>
        <authorList>
            <person name="Liu L."/>
            <person name="Gao P.J."/>
            <person name="Chen G.J."/>
            <person name="Wang L.S."/>
        </authorList>
    </citation>
    <scope>NUCLEOTIDE SEQUENCE [LARGE SCALE GENOMIC DNA]</scope>
    <source>
        <strain evidence="3 4">PG-01</strain>
    </source>
</reference>
<evidence type="ECO:0000313" key="3">
    <source>
        <dbReference type="EMBL" id="GAL84313.1"/>
    </source>
</evidence>
<dbReference type="Pfam" id="PF13450">
    <property type="entry name" value="NAD_binding_8"/>
    <property type="match status" value="1"/>
</dbReference>
<feature type="binding site" evidence="2">
    <location>
        <position position="318"/>
    </location>
    <ligand>
        <name>FAD</name>
        <dbReference type="ChEBI" id="CHEBI:57692"/>
    </ligand>
</feature>
<dbReference type="InterPro" id="IPR001613">
    <property type="entry name" value="Flavin_amine_oxidase"/>
</dbReference>
<dbReference type="EMBL" id="BBLT01000002">
    <property type="protein sequence ID" value="GAL84313.1"/>
    <property type="molecule type" value="Genomic_DNA"/>
</dbReference>
<dbReference type="STRING" id="153721.MYP_1541"/>
<gene>
    <name evidence="3" type="ORF">MYP_1541</name>
</gene>
<protein>
    <submittedName>
        <fullName evidence="3">FAD dependent oxidoreductase</fullName>
    </submittedName>
</protein>
<dbReference type="eggNOG" id="COG1231">
    <property type="taxonomic scope" value="Bacteria"/>
</dbReference>